<gene>
    <name evidence="7" type="ORF">M6B38_242110</name>
</gene>
<sequence>MPLYKKKPFPLADPPQDLDPNELVYQIRFTMEIFRNYQEYLNRLNFYRQRVWMCKLTGKTNLTYEEALVSEQRATEKVQQFPEELVAPMLRIIQYSTLTLKDLVDAINANLQENPCEGLELHGRNEQSVCACKIVNVLKDGIAIQYQVGWLDKDRKITGTSIVNLDDLIHKKTPFSRAVLKAFVRESTSRSAPWVVHEKLAKKHGILTEPPEELRDKFTIQNGLLKISKKSAAGNQNFEIIRKRKRTEIDERTDTDLSRKSKMKKEEEVGIEEPVRYPIDDLLVRPAADDPIFTDRPSLSTNFKVPMDCVGDFLMVWNFFSSFSRLLNLWPFSLDDFENALCHKDSNVLLIVESHSAILRLLIKDEGNYFFAIQNKKRKLKIKLTNWNEFLCDFLDMENRVLELLQYVAIVKRGHYGLLDTHVKLSIFRELVVEALKTTAVRARLDECIEQQQALAAKKREETKMKKEEQILRKEESETKKKCQGHNSENRKKNMHASDVDPISTHLKDVRKGSLKVKLSKRNSMQKNGKKLYTGSLEGQRRRKYKEKDPQEKQPEDLSGHLERQIEKLSIRTSSLGKDRNYSRYWFFRREGRLFVESSDSKHWGYYTTREELDALMGSLNPKGERERALQRQLEKHYLRISNALQKRSREVADKALLEEAVLRRSVRVQSQPRDSALAFLRYVNKWREDGPTKVCETKSPCKSCG</sequence>
<dbReference type="PROSITE" id="PS50827">
    <property type="entry name" value="DDT"/>
    <property type="match status" value="1"/>
</dbReference>
<evidence type="ECO:0000259" key="5">
    <source>
        <dbReference type="PROSITE" id="PS50827"/>
    </source>
</evidence>
<dbReference type="SMART" id="SM00571">
    <property type="entry name" value="DDT"/>
    <property type="match status" value="1"/>
</dbReference>
<feature type="compositionally biased region" description="Basic and acidic residues" evidence="4">
    <location>
        <begin position="488"/>
        <end position="499"/>
    </location>
</feature>
<proteinExistence type="predicted"/>
<dbReference type="InterPro" id="IPR018501">
    <property type="entry name" value="DDT_dom"/>
</dbReference>
<evidence type="ECO:0000313" key="8">
    <source>
        <dbReference type="Proteomes" id="UP001140949"/>
    </source>
</evidence>
<evidence type="ECO:0000256" key="2">
    <source>
        <dbReference type="ARBA" id="ARBA00023242"/>
    </source>
</evidence>
<dbReference type="InterPro" id="IPR013136">
    <property type="entry name" value="WSTF_Acf1_Cbp146"/>
</dbReference>
<feature type="compositionally biased region" description="Basic and acidic residues" evidence="4">
    <location>
        <begin position="458"/>
        <end position="481"/>
    </location>
</feature>
<organism evidence="7 8">
    <name type="scientific">Iris pallida</name>
    <name type="common">Sweet iris</name>
    <dbReference type="NCBI Taxonomy" id="29817"/>
    <lineage>
        <taxon>Eukaryota</taxon>
        <taxon>Viridiplantae</taxon>
        <taxon>Streptophyta</taxon>
        <taxon>Embryophyta</taxon>
        <taxon>Tracheophyta</taxon>
        <taxon>Spermatophyta</taxon>
        <taxon>Magnoliopsida</taxon>
        <taxon>Liliopsida</taxon>
        <taxon>Asparagales</taxon>
        <taxon>Iridaceae</taxon>
        <taxon>Iridoideae</taxon>
        <taxon>Irideae</taxon>
        <taxon>Iris</taxon>
    </lineage>
</organism>
<reference evidence="7" key="1">
    <citation type="journal article" date="2023" name="GigaByte">
        <title>Genome assembly of the bearded iris, Iris pallida Lam.</title>
        <authorList>
            <person name="Bruccoleri R.E."/>
            <person name="Oakeley E.J."/>
            <person name="Faust A.M.E."/>
            <person name="Altorfer M."/>
            <person name="Dessus-Babus S."/>
            <person name="Burckhardt D."/>
            <person name="Oertli M."/>
            <person name="Naumann U."/>
            <person name="Petersen F."/>
            <person name="Wong J."/>
        </authorList>
    </citation>
    <scope>NUCLEOTIDE SEQUENCE</scope>
    <source>
        <strain evidence="7">GSM-AAB239-AS_SAM_17_03QT</strain>
    </source>
</reference>
<dbReference type="Pfam" id="PF10537">
    <property type="entry name" value="WAC_Acf1_DNA_bd"/>
    <property type="match status" value="1"/>
</dbReference>
<dbReference type="PROSITE" id="PS51136">
    <property type="entry name" value="WAC"/>
    <property type="match status" value="1"/>
</dbReference>
<dbReference type="GO" id="GO:0005634">
    <property type="term" value="C:nucleus"/>
    <property type="evidence" value="ECO:0007669"/>
    <property type="project" value="UniProtKB-SubCell"/>
</dbReference>
<name>A0AAX6DJX1_IRIPA</name>
<keyword evidence="2 3" id="KW-0539">Nucleus</keyword>
<feature type="domain" description="WAC" evidence="6">
    <location>
        <begin position="22"/>
        <end position="127"/>
    </location>
</feature>
<dbReference type="InterPro" id="IPR053271">
    <property type="entry name" value="DDT_domain"/>
</dbReference>
<dbReference type="Pfam" id="PF02791">
    <property type="entry name" value="DDT"/>
    <property type="match status" value="1"/>
</dbReference>
<reference evidence="7" key="2">
    <citation type="submission" date="2023-04" db="EMBL/GenBank/DDBJ databases">
        <authorList>
            <person name="Bruccoleri R.E."/>
            <person name="Oakeley E.J."/>
            <person name="Faust A.-M."/>
            <person name="Dessus-Babus S."/>
            <person name="Altorfer M."/>
            <person name="Burckhardt D."/>
            <person name="Oertli M."/>
            <person name="Naumann U."/>
            <person name="Petersen F."/>
            <person name="Wong J."/>
        </authorList>
    </citation>
    <scope>NUCLEOTIDE SEQUENCE</scope>
    <source>
        <strain evidence="7">GSM-AAB239-AS_SAM_17_03QT</strain>
        <tissue evidence="7">Leaf</tissue>
    </source>
</reference>
<comment type="subcellular location">
    <subcellularLocation>
        <location evidence="1 3">Nucleus</location>
    </subcellularLocation>
</comment>
<feature type="compositionally biased region" description="Basic and acidic residues" evidence="4">
    <location>
        <begin position="546"/>
        <end position="565"/>
    </location>
</feature>
<dbReference type="PANTHER" id="PTHR15546">
    <property type="entry name" value="BROMODOMAIN ADJACENT TO ZINC FINGER DOMAIN, 2A"/>
    <property type="match status" value="1"/>
</dbReference>
<feature type="region of interest" description="Disordered" evidence="4">
    <location>
        <begin position="456"/>
        <end position="565"/>
    </location>
</feature>
<protein>
    <submittedName>
        <fullName evidence="7">DDT domain-containing protein</fullName>
    </submittedName>
</protein>
<dbReference type="GO" id="GO:0000785">
    <property type="term" value="C:chromatin"/>
    <property type="evidence" value="ECO:0007669"/>
    <property type="project" value="UniProtKB-ARBA"/>
</dbReference>
<keyword evidence="8" id="KW-1185">Reference proteome</keyword>
<dbReference type="AlphaFoldDB" id="A0AAX6DJX1"/>
<comment type="caution">
    <text evidence="7">The sequence shown here is derived from an EMBL/GenBank/DDBJ whole genome shotgun (WGS) entry which is preliminary data.</text>
</comment>
<dbReference type="PANTHER" id="PTHR15546:SF2">
    <property type="entry name" value="DDT DOMAIN-CONTAINING PROTEIN DDB_G0282237"/>
    <property type="match status" value="1"/>
</dbReference>
<evidence type="ECO:0000259" key="6">
    <source>
        <dbReference type="PROSITE" id="PS51136"/>
    </source>
</evidence>
<dbReference type="Proteomes" id="UP001140949">
    <property type="component" value="Unassembled WGS sequence"/>
</dbReference>
<dbReference type="Pfam" id="PF15613">
    <property type="entry name" value="WSD"/>
    <property type="match status" value="1"/>
</dbReference>
<evidence type="ECO:0000256" key="1">
    <source>
        <dbReference type="ARBA" id="ARBA00004123"/>
    </source>
</evidence>
<evidence type="ECO:0000256" key="3">
    <source>
        <dbReference type="PROSITE-ProRule" id="PRU00475"/>
    </source>
</evidence>
<dbReference type="InterPro" id="IPR028941">
    <property type="entry name" value="WHIM2_dom"/>
</dbReference>
<evidence type="ECO:0000256" key="4">
    <source>
        <dbReference type="SAM" id="MobiDB-lite"/>
    </source>
</evidence>
<accession>A0AAX6DJX1</accession>
<evidence type="ECO:0000313" key="7">
    <source>
        <dbReference type="EMBL" id="KAJ6792103.1"/>
    </source>
</evidence>
<dbReference type="EMBL" id="JANAVB010044214">
    <property type="protein sequence ID" value="KAJ6792103.1"/>
    <property type="molecule type" value="Genomic_DNA"/>
</dbReference>
<feature type="domain" description="DDT" evidence="5">
    <location>
        <begin position="307"/>
        <end position="368"/>
    </location>
</feature>